<dbReference type="EMBL" id="GL833128">
    <property type="protein sequence ID" value="EGB08189.1"/>
    <property type="molecule type" value="Genomic_DNA"/>
</dbReference>
<feature type="region of interest" description="Disordered" evidence="7">
    <location>
        <begin position="212"/>
        <end position="297"/>
    </location>
</feature>
<feature type="coiled-coil region" evidence="6">
    <location>
        <begin position="867"/>
        <end position="894"/>
    </location>
</feature>
<dbReference type="OrthoDB" id="26838at2759"/>
<dbReference type="GO" id="GO:0008289">
    <property type="term" value="F:lipid binding"/>
    <property type="evidence" value="ECO:0007669"/>
    <property type="project" value="UniProtKB-KW"/>
</dbReference>
<keyword evidence="6" id="KW-0175">Coiled coil</keyword>
<dbReference type="SMART" id="SM00382">
    <property type="entry name" value="AAA"/>
    <property type="match status" value="1"/>
</dbReference>
<feature type="region of interest" description="Disordered" evidence="7">
    <location>
        <begin position="1635"/>
        <end position="1677"/>
    </location>
</feature>
<dbReference type="Pfam" id="PF01612">
    <property type="entry name" value="DNA_pol_A_exo1"/>
    <property type="match status" value="1"/>
</dbReference>
<evidence type="ECO:0000256" key="6">
    <source>
        <dbReference type="SAM" id="Coils"/>
    </source>
</evidence>
<gene>
    <name evidence="10" type="ORF">AURANDRAFT_71632</name>
</gene>
<evidence type="ECO:0000256" key="3">
    <source>
        <dbReference type="ARBA" id="ARBA00023055"/>
    </source>
</evidence>
<keyword evidence="4" id="KW-0446">Lipid-binding</keyword>
<dbReference type="InterPro" id="IPR036397">
    <property type="entry name" value="RNaseH_sf"/>
</dbReference>
<evidence type="ECO:0000256" key="4">
    <source>
        <dbReference type="ARBA" id="ARBA00023121"/>
    </source>
</evidence>
<feature type="domain" description="C2" evidence="8">
    <location>
        <begin position="1095"/>
        <end position="1225"/>
    </location>
</feature>
<evidence type="ECO:0000256" key="2">
    <source>
        <dbReference type="ARBA" id="ARBA00022448"/>
    </source>
</evidence>
<dbReference type="PROSITE" id="PS50004">
    <property type="entry name" value="C2"/>
    <property type="match status" value="2"/>
</dbReference>
<dbReference type="InterPro" id="IPR027417">
    <property type="entry name" value="P-loop_NTPase"/>
</dbReference>
<dbReference type="GeneID" id="20228311"/>
<dbReference type="GO" id="GO:0008408">
    <property type="term" value="F:3'-5' exonuclease activity"/>
    <property type="evidence" value="ECO:0007669"/>
    <property type="project" value="InterPro"/>
</dbReference>
<feature type="region of interest" description="Disordered" evidence="7">
    <location>
        <begin position="407"/>
        <end position="439"/>
    </location>
</feature>
<dbReference type="CDD" id="cd00030">
    <property type="entry name" value="C2"/>
    <property type="match status" value="2"/>
</dbReference>
<dbReference type="InterPro" id="IPR011993">
    <property type="entry name" value="PH-like_dom_sf"/>
</dbReference>
<evidence type="ECO:0000313" key="10">
    <source>
        <dbReference type="EMBL" id="EGB08189.1"/>
    </source>
</evidence>
<feature type="compositionally biased region" description="Basic and acidic residues" evidence="7">
    <location>
        <begin position="264"/>
        <end position="277"/>
    </location>
</feature>
<evidence type="ECO:0000256" key="7">
    <source>
        <dbReference type="SAM" id="MobiDB-lite"/>
    </source>
</evidence>
<keyword evidence="11" id="KW-1185">Reference proteome</keyword>
<name>F0Y976_AURAN</name>
<dbReference type="InterPro" id="IPR003593">
    <property type="entry name" value="AAA+_ATPase"/>
</dbReference>
<dbReference type="GO" id="GO:0006139">
    <property type="term" value="P:nucleobase-containing compound metabolic process"/>
    <property type="evidence" value="ECO:0007669"/>
    <property type="project" value="InterPro"/>
</dbReference>
<evidence type="ECO:0000256" key="1">
    <source>
        <dbReference type="ARBA" id="ARBA00004370"/>
    </source>
</evidence>
<feature type="compositionally biased region" description="Basic and acidic residues" evidence="7">
    <location>
        <begin position="212"/>
        <end position="221"/>
    </location>
</feature>
<dbReference type="InterPro" id="IPR031468">
    <property type="entry name" value="SMP_LBD"/>
</dbReference>
<feature type="compositionally biased region" description="Pro residues" evidence="7">
    <location>
        <begin position="222"/>
        <end position="235"/>
    </location>
</feature>
<dbReference type="eggNOG" id="KOG1012">
    <property type="taxonomic scope" value="Eukaryota"/>
</dbReference>
<dbReference type="SMART" id="SM00239">
    <property type="entry name" value="C2"/>
    <property type="match status" value="2"/>
</dbReference>
<accession>F0Y976</accession>
<dbReference type="InterPro" id="IPR002562">
    <property type="entry name" value="3'-5'_exonuclease_dom"/>
</dbReference>
<sequence length="1677" mass="177901">MAEALEQMILPAVNRHLVDTGERAEQVISQLMVSMVREGQVAVDCEWGANAAHEGASLLQLATRGLVVLVDLLALPTTPAVHKLLADVADLAFASRHVVVLGFDGEANDLPHLRAAWRRRGLVFPARVTRYVDVRVACARAGGWEADYDELRGYGLAECAAKFLGRRLDKSPRDLDWRRRPLTEAAVAYAALDAYALLQLYDRPEVASAVERERGVAERSRSPPPRPAASPPPPADGWGTPSSHAGGWGRASPDAGAWGRARSRSPDARGRSPDRRVAWSPTASSFQSPQSDSDAEDARRAEFYGALRDWLEKDVLDADGYEHALNVGKNRPLPCPLRPHSYGTLRVVRACRCRGGNRSFDGSSFEDKLLRLGGHCRAAAAPPASDPGHALLFNWLKARYGSTALRALPPLPTADDDGDDDDEAAGEPAAAPPPPSTSARLVHATSTFLARWPAEVPRACAPKAACDVFPLLAMVPAKARPGVTAALEARDAEDPYGALVDVKLAAGRPPRLQFGGANPAVVTVGGAPLLTAEDLARACAPLTFDAATERAALPGQLHRVSRVLHRGAVAALSLRVGRHVAGAAHRLSDVLRRGESVLFLGAPGAGKSTALRDAAALVGAYRERHAPVGDCWVVDQSLELGGDGLAAHASLRPAERYPCQGEALHEAMLRVLRNHTPAAIVVDELVDRAAALAAADVGKRGVQLLASAHAWEKGATSAHARSLAELVDDAALAPVLGDFEIVTLSDREAARRAKTQRDPRKVRRQRVRNATFGCVVELRPRSPGRPGEWSVVLDVNAAVDAIVENGAYDAQARFYDAAHDLSAEPRSMWALPAALAVGVVLERAGCPLVVTSAIAALLALTSYLGERRAASLAAARKEREAEDLDQRFREAALASGVKISPREKILLEELDCRTWLDQALTTVWATYHAKISGWLEGVLAGVLDGLVPLGPIDSFTFKTFQLGAAAPRVRRVVPVRLAEDGVVMLDLDVDWRGSGVDVDLSARLGGGWIGASVPLGLDHVSFKATLRVRCVLGDRSPFAALVDVAFARKPEVLDFGLSVISGDITGLPSIPALVSNALEGVIDGLMVWPRRLSFPLDEWWHPWDVPPAVAHGVLRLTVDRARDLPGADLDGKSDPFVVVEVGGADAGGGFEARETLRTATKSKTLNPTWDGEVFTLTIADPAVDRVRISVFDYDLGGEPDPLGSAWLGGRLLRDLARGSTRAFWLRLEPPSKGAGKLRYGGAGPPRVRLEVAYGALLPAAADFPAVGEEGAAPTPTSPRRARSESLAAAGPCAVEAALGAAAAAGLRTRGRALLKRGAILKEGFGGFKRWSHRWLELELELDLTADGFRRAPVLAAALRYGKPASTDDAEAARGEVRLSPDAAVSILEEKKKQAVVEVRTGASKPWRFAPLDADASSWVAALEAASAALGLDGAALRSAGENGDAVDLYSGATVVVEILEARGLTAADDDGLSDPYAVARLGGETFSTRTIKHTLDPQWFESHEFCGGVALGESRGEYADFSADGATLRVDVYDADPHGASEHLGAATFPLRDVDDAVGGAVWAPLAAPPGRAGAAGDVRLRVTRRAFAARALDRPKQMAGGVGTAATVLRAANIFRSKANTPDRVSCLSAMGASRRVDDSDDDDDDGTPKRTACVNFRRRSGDGGGVEPVPEAMTR</sequence>
<keyword evidence="5" id="KW-0472">Membrane</keyword>
<dbReference type="GO" id="GO:0003676">
    <property type="term" value="F:nucleic acid binding"/>
    <property type="evidence" value="ECO:0007669"/>
    <property type="project" value="InterPro"/>
</dbReference>
<proteinExistence type="predicted"/>
<dbReference type="InParanoid" id="F0Y976"/>
<keyword evidence="3" id="KW-0445">Lipid transport</keyword>
<dbReference type="Gene3D" id="2.30.29.30">
    <property type="entry name" value="Pleckstrin-homology domain (PH domain)/Phosphotyrosine-binding domain (PTB)"/>
    <property type="match status" value="1"/>
</dbReference>
<dbReference type="Proteomes" id="UP000002729">
    <property type="component" value="Unassembled WGS sequence"/>
</dbReference>
<feature type="compositionally biased region" description="Polar residues" evidence="7">
    <location>
        <begin position="281"/>
        <end position="292"/>
    </location>
</feature>
<dbReference type="PROSITE" id="PS51847">
    <property type="entry name" value="SMP"/>
    <property type="match status" value="1"/>
</dbReference>
<dbReference type="Gene3D" id="3.30.420.10">
    <property type="entry name" value="Ribonuclease H-like superfamily/Ribonuclease H"/>
    <property type="match status" value="1"/>
</dbReference>
<dbReference type="SUPFAM" id="SSF53098">
    <property type="entry name" value="Ribonuclease H-like"/>
    <property type="match status" value="1"/>
</dbReference>
<dbReference type="CDD" id="cd21669">
    <property type="entry name" value="SMP_SF"/>
    <property type="match status" value="1"/>
</dbReference>
<dbReference type="InterPro" id="IPR035892">
    <property type="entry name" value="C2_domain_sf"/>
</dbReference>
<dbReference type="Gene3D" id="3.40.50.300">
    <property type="entry name" value="P-loop containing nucleotide triphosphate hydrolases"/>
    <property type="match status" value="1"/>
</dbReference>
<dbReference type="RefSeq" id="XP_009036923.1">
    <property type="nucleotide sequence ID" value="XM_009038675.1"/>
</dbReference>
<reference evidence="10 11" key="1">
    <citation type="journal article" date="2011" name="Proc. Natl. Acad. Sci. U.S.A.">
        <title>Niche of harmful alga Aureococcus anophagefferens revealed through ecogenomics.</title>
        <authorList>
            <person name="Gobler C.J."/>
            <person name="Berry D.L."/>
            <person name="Dyhrman S.T."/>
            <person name="Wilhelm S.W."/>
            <person name="Salamov A."/>
            <person name="Lobanov A.V."/>
            <person name="Zhang Y."/>
            <person name="Collier J.L."/>
            <person name="Wurch L.L."/>
            <person name="Kustka A.B."/>
            <person name="Dill B.D."/>
            <person name="Shah M."/>
            <person name="VerBerkmoes N.C."/>
            <person name="Kuo A."/>
            <person name="Terry A."/>
            <person name="Pangilinan J."/>
            <person name="Lindquist E.A."/>
            <person name="Lucas S."/>
            <person name="Paulsen I.T."/>
            <person name="Hattenrath-Lehmann T.K."/>
            <person name="Talmage S.C."/>
            <person name="Walker E.A."/>
            <person name="Koch F."/>
            <person name="Burson A.M."/>
            <person name="Marcoval M.A."/>
            <person name="Tang Y.Z."/>
            <person name="Lecleir G.R."/>
            <person name="Coyne K.J."/>
            <person name="Berg G.M."/>
            <person name="Bertrand E.M."/>
            <person name="Saito M.A."/>
            <person name="Gladyshev V.N."/>
            <person name="Grigoriev I.V."/>
        </authorList>
    </citation>
    <scope>NUCLEOTIDE SEQUENCE [LARGE SCALE GENOMIC DNA]</scope>
    <source>
        <strain evidence="11">CCMP 1984</strain>
    </source>
</reference>
<dbReference type="GO" id="GO:0006869">
    <property type="term" value="P:lipid transport"/>
    <property type="evidence" value="ECO:0007669"/>
    <property type="project" value="UniProtKB-KW"/>
</dbReference>
<dbReference type="GO" id="GO:0016020">
    <property type="term" value="C:membrane"/>
    <property type="evidence" value="ECO:0007669"/>
    <property type="project" value="UniProtKB-SubCell"/>
</dbReference>
<evidence type="ECO:0000256" key="5">
    <source>
        <dbReference type="ARBA" id="ARBA00023136"/>
    </source>
</evidence>
<evidence type="ECO:0000259" key="9">
    <source>
        <dbReference type="PROSITE" id="PS51847"/>
    </source>
</evidence>
<dbReference type="InterPro" id="IPR012337">
    <property type="entry name" value="RNaseH-like_sf"/>
</dbReference>
<dbReference type="Pfam" id="PF00168">
    <property type="entry name" value="C2"/>
    <property type="match status" value="2"/>
</dbReference>
<dbReference type="PANTHER" id="PTHR20953">
    <property type="entry name" value="KINASE-RELATED"/>
    <property type="match status" value="1"/>
</dbReference>
<dbReference type="PANTHER" id="PTHR20953:SF3">
    <property type="entry name" value="P-LOOP CONTAINING NUCLEOSIDE TRIPHOSPHATE HYDROLASES SUPERFAMILY PROTEIN"/>
    <property type="match status" value="1"/>
</dbReference>
<protein>
    <recommendedName>
        <fullName evidence="12">C2 domain-containing protein</fullName>
    </recommendedName>
</protein>
<organism evidence="11">
    <name type="scientific">Aureococcus anophagefferens</name>
    <name type="common">Harmful bloom alga</name>
    <dbReference type="NCBI Taxonomy" id="44056"/>
    <lineage>
        <taxon>Eukaryota</taxon>
        <taxon>Sar</taxon>
        <taxon>Stramenopiles</taxon>
        <taxon>Ochrophyta</taxon>
        <taxon>Pelagophyceae</taxon>
        <taxon>Pelagomonadales</taxon>
        <taxon>Pelagomonadaceae</taxon>
        <taxon>Aureococcus</taxon>
    </lineage>
</organism>
<feature type="domain" description="SMP-LTD" evidence="9">
    <location>
        <begin position="906"/>
        <end position="1097"/>
    </location>
</feature>
<keyword evidence="2" id="KW-0813">Transport</keyword>
<feature type="compositionally biased region" description="Acidic residues" evidence="7">
    <location>
        <begin position="414"/>
        <end position="425"/>
    </location>
</feature>
<evidence type="ECO:0000313" key="11">
    <source>
        <dbReference type="Proteomes" id="UP000002729"/>
    </source>
</evidence>
<evidence type="ECO:0008006" key="12">
    <source>
        <dbReference type="Google" id="ProtNLM"/>
    </source>
</evidence>
<evidence type="ECO:0000259" key="8">
    <source>
        <dbReference type="PROSITE" id="PS50004"/>
    </source>
</evidence>
<feature type="domain" description="C2" evidence="8">
    <location>
        <begin position="1431"/>
        <end position="1564"/>
    </location>
</feature>
<comment type="subcellular location">
    <subcellularLocation>
        <location evidence="1">Membrane</location>
    </subcellularLocation>
</comment>
<dbReference type="SUPFAM" id="SSF52540">
    <property type="entry name" value="P-loop containing nucleoside triphosphate hydrolases"/>
    <property type="match status" value="1"/>
</dbReference>
<dbReference type="SUPFAM" id="SSF49562">
    <property type="entry name" value="C2 domain (Calcium/lipid-binding domain, CaLB)"/>
    <property type="match status" value="2"/>
</dbReference>
<dbReference type="KEGG" id="aaf:AURANDRAFT_71632"/>
<dbReference type="Gene3D" id="2.60.40.150">
    <property type="entry name" value="C2 domain"/>
    <property type="match status" value="2"/>
</dbReference>
<dbReference type="InterPro" id="IPR000008">
    <property type="entry name" value="C2_dom"/>
</dbReference>